<name>X0T4F9_9ZZZZ</name>
<accession>X0T4F9</accession>
<dbReference type="Pfam" id="PF21716">
    <property type="entry name" value="dnstrm_HI1420"/>
    <property type="match status" value="1"/>
</dbReference>
<organism evidence="1">
    <name type="scientific">marine sediment metagenome</name>
    <dbReference type="NCBI Taxonomy" id="412755"/>
    <lineage>
        <taxon>unclassified sequences</taxon>
        <taxon>metagenomes</taxon>
        <taxon>ecological metagenomes</taxon>
    </lineage>
</organism>
<dbReference type="AlphaFoldDB" id="X0T4F9"/>
<sequence length="96" mass="10380">MTKSISYQKYLIESIKDPEEAVGYLNAALEGGNIAVFLLALQNVVKAQGGQSILAQKTHKSRTSLYKTLSNKGNPYLKTTNDILAGLGMHLTIVAN</sequence>
<dbReference type="PANTHER" id="PTHR40275:SF1">
    <property type="entry name" value="SSL7038 PROTEIN"/>
    <property type="match status" value="1"/>
</dbReference>
<proteinExistence type="predicted"/>
<comment type="caution">
    <text evidence="1">The sequence shown here is derived from an EMBL/GenBank/DDBJ whole genome shotgun (WGS) entry which is preliminary data.</text>
</comment>
<protein>
    <recommendedName>
        <fullName evidence="2">Addiction module antidote protein</fullName>
    </recommendedName>
</protein>
<evidence type="ECO:0008006" key="2">
    <source>
        <dbReference type="Google" id="ProtNLM"/>
    </source>
</evidence>
<dbReference type="NCBIfam" id="TIGR02684">
    <property type="entry name" value="dnstrm_HI1420"/>
    <property type="match status" value="1"/>
</dbReference>
<evidence type="ECO:0000313" key="1">
    <source>
        <dbReference type="EMBL" id="GAF88383.1"/>
    </source>
</evidence>
<dbReference type="EMBL" id="BARS01012618">
    <property type="protein sequence ID" value="GAF88383.1"/>
    <property type="molecule type" value="Genomic_DNA"/>
</dbReference>
<gene>
    <name evidence="1" type="ORF">S01H1_22378</name>
</gene>
<dbReference type="PANTHER" id="PTHR40275">
    <property type="entry name" value="SSL7038 PROTEIN"/>
    <property type="match status" value="1"/>
</dbReference>
<reference evidence="1" key="1">
    <citation type="journal article" date="2014" name="Front. Microbiol.">
        <title>High frequency of phylogenetically diverse reductive dehalogenase-homologous genes in deep subseafloor sedimentary metagenomes.</title>
        <authorList>
            <person name="Kawai M."/>
            <person name="Futagami T."/>
            <person name="Toyoda A."/>
            <person name="Takaki Y."/>
            <person name="Nishi S."/>
            <person name="Hori S."/>
            <person name="Arai W."/>
            <person name="Tsubouchi T."/>
            <person name="Morono Y."/>
            <person name="Uchiyama I."/>
            <person name="Ito T."/>
            <person name="Fujiyama A."/>
            <person name="Inagaki F."/>
            <person name="Takami H."/>
        </authorList>
    </citation>
    <scope>NUCLEOTIDE SEQUENCE</scope>
    <source>
        <strain evidence="1">Expedition CK06-06</strain>
    </source>
</reference>
<dbReference type="InterPro" id="IPR014057">
    <property type="entry name" value="HI1420"/>
</dbReference>